<name>A0A6A4S9L3_SCOMX</name>
<comment type="caution">
    <text evidence="2">The sequence shown here is derived from an EMBL/GenBank/DDBJ whole genome shotgun (WGS) entry which is preliminary data.</text>
</comment>
<protein>
    <submittedName>
        <fullName evidence="2">Uncharacterized protein</fullName>
    </submittedName>
</protein>
<sequence>MMTTETEKMLQLRVRKGPGTFKCDDQHEQLHLREPGHRCSDGPEPITVKQDDDRAQHEDERIVVVVWTEQKICSPRSFVLIDRFPDLDKEPDLGILF</sequence>
<evidence type="ECO:0000313" key="2">
    <source>
        <dbReference type="EMBL" id="KAF0031886.1"/>
    </source>
</evidence>
<dbReference type="EMBL" id="VEVO01000014">
    <property type="protein sequence ID" value="KAF0031886.1"/>
    <property type="molecule type" value="Genomic_DNA"/>
</dbReference>
<accession>A0A6A4S9L3</accession>
<dbReference type="AlphaFoldDB" id="A0A6A4S9L3"/>
<organism evidence="2 3">
    <name type="scientific">Scophthalmus maximus</name>
    <name type="common">Turbot</name>
    <name type="synonym">Psetta maxima</name>
    <dbReference type="NCBI Taxonomy" id="52904"/>
    <lineage>
        <taxon>Eukaryota</taxon>
        <taxon>Metazoa</taxon>
        <taxon>Chordata</taxon>
        <taxon>Craniata</taxon>
        <taxon>Vertebrata</taxon>
        <taxon>Euteleostomi</taxon>
        <taxon>Actinopterygii</taxon>
        <taxon>Neopterygii</taxon>
        <taxon>Teleostei</taxon>
        <taxon>Neoteleostei</taxon>
        <taxon>Acanthomorphata</taxon>
        <taxon>Carangaria</taxon>
        <taxon>Pleuronectiformes</taxon>
        <taxon>Pleuronectoidei</taxon>
        <taxon>Scophthalmidae</taxon>
        <taxon>Scophthalmus</taxon>
    </lineage>
</organism>
<evidence type="ECO:0000256" key="1">
    <source>
        <dbReference type="SAM" id="MobiDB-lite"/>
    </source>
</evidence>
<evidence type="ECO:0000313" key="3">
    <source>
        <dbReference type="Proteomes" id="UP000438429"/>
    </source>
</evidence>
<gene>
    <name evidence="2" type="ORF">F2P81_016441</name>
</gene>
<reference evidence="2 3" key="1">
    <citation type="submission" date="2019-06" db="EMBL/GenBank/DDBJ databases">
        <title>Draft genomes of female and male turbot (Scophthalmus maximus).</title>
        <authorList>
            <person name="Xu H."/>
            <person name="Xu X.-W."/>
            <person name="Shao C."/>
            <person name="Chen S."/>
        </authorList>
    </citation>
    <scope>NUCLEOTIDE SEQUENCE [LARGE SCALE GENOMIC DNA]</scope>
    <source>
        <strain evidence="2">Ysfricsl-2016a</strain>
        <tissue evidence="2">Blood</tissue>
    </source>
</reference>
<dbReference type="Proteomes" id="UP000438429">
    <property type="component" value="Unassembled WGS sequence"/>
</dbReference>
<feature type="region of interest" description="Disordered" evidence="1">
    <location>
        <begin position="34"/>
        <end position="55"/>
    </location>
</feature>
<proteinExistence type="predicted"/>